<evidence type="ECO:0000313" key="1">
    <source>
        <dbReference type="EMBL" id="MDC0711836.1"/>
    </source>
</evidence>
<organism evidence="1 2">
    <name type="scientific">Stigmatella ashevillensis</name>
    <dbReference type="NCBI Taxonomy" id="2995309"/>
    <lineage>
        <taxon>Bacteria</taxon>
        <taxon>Pseudomonadati</taxon>
        <taxon>Myxococcota</taxon>
        <taxon>Myxococcia</taxon>
        <taxon>Myxococcales</taxon>
        <taxon>Cystobacterineae</taxon>
        <taxon>Archangiaceae</taxon>
        <taxon>Stigmatella</taxon>
    </lineage>
</organism>
<dbReference type="Proteomes" id="UP001221838">
    <property type="component" value="Unassembled WGS sequence"/>
</dbReference>
<accession>A0ABT5DDW2</accession>
<proteinExistence type="predicted"/>
<protein>
    <submittedName>
        <fullName evidence="1">Uncharacterized protein</fullName>
    </submittedName>
</protein>
<gene>
    <name evidence="1" type="ORF">POL68_25425</name>
</gene>
<sequence>MARRGTNDYWSRTEDLSQVDAAEIDAAVDAQDETRVCFFRAGKLLLY</sequence>
<dbReference type="RefSeq" id="WP_272141836.1">
    <property type="nucleotide sequence ID" value="NZ_JAQNDM010000002.1"/>
</dbReference>
<evidence type="ECO:0000313" key="2">
    <source>
        <dbReference type="Proteomes" id="UP001221838"/>
    </source>
</evidence>
<dbReference type="EMBL" id="JAQNDM010000002">
    <property type="protein sequence ID" value="MDC0711836.1"/>
    <property type="molecule type" value="Genomic_DNA"/>
</dbReference>
<name>A0ABT5DDW2_9BACT</name>
<comment type="caution">
    <text evidence="1">The sequence shown here is derived from an EMBL/GenBank/DDBJ whole genome shotgun (WGS) entry which is preliminary data.</text>
</comment>
<keyword evidence="2" id="KW-1185">Reference proteome</keyword>
<reference evidence="1 2" key="1">
    <citation type="submission" date="2022-11" db="EMBL/GenBank/DDBJ databases">
        <title>Minimal conservation of predation-associated metabolite biosynthetic gene clusters underscores biosynthetic potential of Myxococcota including descriptions for ten novel species: Archangium lansinium sp. nov., Myxococcus landrumus sp. nov., Nannocystis bai.</title>
        <authorList>
            <person name="Ahearne A."/>
            <person name="Stevens C."/>
            <person name="Dowd S."/>
        </authorList>
    </citation>
    <scope>NUCLEOTIDE SEQUENCE [LARGE SCALE GENOMIC DNA]</scope>
    <source>
        <strain evidence="1 2">NCWAL01</strain>
    </source>
</reference>